<organism evidence="16 17">
    <name type="scientific">Caenorhabditis auriculariae</name>
    <dbReference type="NCBI Taxonomy" id="2777116"/>
    <lineage>
        <taxon>Eukaryota</taxon>
        <taxon>Metazoa</taxon>
        <taxon>Ecdysozoa</taxon>
        <taxon>Nematoda</taxon>
        <taxon>Chromadorea</taxon>
        <taxon>Rhabditida</taxon>
        <taxon>Rhabditina</taxon>
        <taxon>Rhabditomorpha</taxon>
        <taxon>Rhabditoidea</taxon>
        <taxon>Rhabditidae</taxon>
        <taxon>Peloderinae</taxon>
        <taxon>Caenorhabditis</taxon>
    </lineage>
</organism>
<feature type="transmembrane region" description="Helical" evidence="15">
    <location>
        <begin position="508"/>
        <end position="532"/>
    </location>
</feature>
<comment type="subcellular location">
    <subcellularLocation>
        <location evidence="1">Membrane</location>
        <topology evidence="1">Multi-pass membrane protein</topology>
    </subcellularLocation>
</comment>
<comment type="caution">
    <text evidence="16">The sequence shown here is derived from an EMBL/GenBank/DDBJ whole genome shotgun (WGS) entry which is preliminary data.</text>
</comment>
<accession>A0A8S1H361</accession>
<feature type="transmembrane region" description="Helical" evidence="15">
    <location>
        <begin position="106"/>
        <end position="132"/>
    </location>
</feature>
<evidence type="ECO:0000256" key="4">
    <source>
        <dbReference type="ARBA" id="ARBA00022461"/>
    </source>
</evidence>
<keyword evidence="12 13" id="KW-0407">Ion channel</keyword>
<keyword evidence="7" id="KW-0915">Sodium</keyword>
<evidence type="ECO:0000256" key="12">
    <source>
        <dbReference type="ARBA" id="ARBA00023303"/>
    </source>
</evidence>
<protein>
    <submittedName>
        <fullName evidence="16">Uncharacterized protein</fullName>
    </submittedName>
</protein>
<gene>
    <name evidence="16" type="ORF">CAUJ_LOCUS5776</name>
</gene>
<keyword evidence="10" id="KW-0325">Glycoprotein</keyword>
<name>A0A8S1H361_9PELO</name>
<dbReference type="Proteomes" id="UP000835052">
    <property type="component" value="Unassembled WGS sequence"/>
</dbReference>
<reference evidence="16" key="1">
    <citation type="submission" date="2020-10" db="EMBL/GenBank/DDBJ databases">
        <authorList>
            <person name="Kikuchi T."/>
        </authorList>
    </citation>
    <scope>NUCLEOTIDE SEQUENCE</scope>
    <source>
        <strain evidence="16">NKZ352</strain>
    </source>
</reference>
<evidence type="ECO:0000256" key="13">
    <source>
        <dbReference type="RuleBase" id="RU000679"/>
    </source>
</evidence>
<dbReference type="GO" id="GO:0005886">
    <property type="term" value="C:plasma membrane"/>
    <property type="evidence" value="ECO:0007669"/>
    <property type="project" value="TreeGrafter"/>
</dbReference>
<keyword evidence="8 13" id="KW-0406">Ion transport</keyword>
<evidence type="ECO:0000256" key="14">
    <source>
        <dbReference type="SAM" id="MobiDB-lite"/>
    </source>
</evidence>
<dbReference type="AlphaFoldDB" id="A0A8S1H361"/>
<keyword evidence="3 13" id="KW-0813">Transport</keyword>
<dbReference type="PANTHER" id="PTHR11690:SF222">
    <property type="entry name" value="AMILORIDE-SENSITIVE SODIUM CHANNEL SUBUNIT GAMMA"/>
    <property type="match status" value="1"/>
</dbReference>
<dbReference type="EMBL" id="CAJGYM010000012">
    <property type="protein sequence ID" value="CAD6189857.1"/>
    <property type="molecule type" value="Genomic_DNA"/>
</dbReference>
<feature type="region of interest" description="Disordered" evidence="14">
    <location>
        <begin position="1"/>
        <end position="39"/>
    </location>
</feature>
<evidence type="ECO:0000256" key="2">
    <source>
        <dbReference type="ARBA" id="ARBA00007193"/>
    </source>
</evidence>
<evidence type="ECO:0000256" key="15">
    <source>
        <dbReference type="SAM" id="Phobius"/>
    </source>
</evidence>
<dbReference type="PANTHER" id="PTHR11690">
    <property type="entry name" value="AMILORIDE-SENSITIVE SODIUM CHANNEL-RELATED"/>
    <property type="match status" value="1"/>
</dbReference>
<keyword evidence="11 13" id="KW-0739">Sodium transport</keyword>
<keyword evidence="6 15" id="KW-1133">Transmembrane helix</keyword>
<dbReference type="GO" id="GO:0015280">
    <property type="term" value="F:ligand-gated sodium channel activity"/>
    <property type="evidence" value="ECO:0007669"/>
    <property type="project" value="TreeGrafter"/>
</dbReference>
<evidence type="ECO:0000256" key="7">
    <source>
        <dbReference type="ARBA" id="ARBA00023053"/>
    </source>
</evidence>
<dbReference type="OrthoDB" id="8065060at2759"/>
<keyword evidence="4 13" id="KW-0894">Sodium channel</keyword>
<dbReference type="PRINTS" id="PR01078">
    <property type="entry name" value="AMINACHANNEL"/>
</dbReference>
<keyword evidence="5 13" id="KW-0812">Transmembrane</keyword>
<evidence type="ECO:0000256" key="6">
    <source>
        <dbReference type="ARBA" id="ARBA00022989"/>
    </source>
</evidence>
<dbReference type="Pfam" id="PF00858">
    <property type="entry name" value="ASC"/>
    <property type="match status" value="1"/>
</dbReference>
<proteinExistence type="inferred from homology"/>
<keyword evidence="17" id="KW-1185">Reference proteome</keyword>
<evidence type="ECO:0000256" key="11">
    <source>
        <dbReference type="ARBA" id="ARBA00023201"/>
    </source>
</evidence>
<evidence type="ECO:0000256" key="3">
    <source>
        <dbReference type="ARBA" id="ARBA00022448"/>
    </source>
</evidence>
<dbReference type="Gene3D" id="2.60.470.10">
    <property type="entry name" value="Acid-sensing ion channels like domains"/>
    <property type="match status" value="1"/>
</dbReference>
<dbReference type="Gene3D" id="1.10.287.770">
    <property type="entry name" value="YojJ-like"/>
    <property type="match status" value="1"/>
</dbReference>
<evidence type="ECO:0000256" key="9">
    <source>
        <dbReference type="ARBA" id="ARBA00023136"/>
    </source>
</evidence>
<evidence type="ECO:0000256" key="5">
    <source>
        <dbReference type="ARBA" id="ARBA00022692"/>
    </source>
</evidence>
<feature type="compositionally biased region" description="Basic and acidic residues" evidence="14">
    <location>
        <begin position="15"/>
        <end position="30"/>
    </location>
</feature>
<evidence type="ECO:0000313" key="17">
    <source>
        <dbReference type="Proteomes" id="UP000835052"/>
    </source>
</evidence>
<feature type="region of interest" description="Disordered" evidence="14">
    <location>
        <begin position="676"/>
        <end position="699"/>
    </location>
</feature>
<evidence type="ECO:0000256" key="8">
    <source>
        <dbReference type="ARBA" id="ARBA00023065"/>
    </source>
</evidence>
<comment type="similarity">
    <text evidence="2 13">Belongs to the amiloride-sensitive sodium channel (TC 1.A.6) family.</text>
</comment>
<dbReference type="InterPro" id="IPR001873">
    <property type="entry name" value="ENaC"/>
</dbReference>
<evidence type="ECO:0000256" key="1">
    <source>
        <dbReference type="ARBA" id="ARBA00004141"/>
    </source>
</evidence>
<evidence type="ECO:0000256" key="10">
    <source>
        <dbReference type="ARBA" id="ARBA00023180"/>
    </source>
</evidence>
<evidence type="ECO:0000313" key="16">
    <source>
        <dbReference type="EMBL" id="CAD6189857.1"/>
    </source>
</evidence>
<keyword evidence="9 15" id="KW-0472">Membrane</keyword>
<sequence>MDKFDLRKTSNQVSFDKDPPSEEDSSKKEICSSSRASSTLTDLPSDRRLTFKKRASQIILQVPVAHLKRIKQTESVGSFHREAKHFSDITTLHGPKRIFYGKKWSTWFWILITMFAVVMLIYQISSLVSIYASRPTLSQVSFLISEDGLDFPIVTICNFNPIKKSYINKINETGDFSDLLLNYLLQSNADTETLFNSADRADLHIGEAMLQLYQKKHPNFTIPGFFDDAGFDCCKYSKKQLTSLGKCYSLNVRLSEKEWMKKQVSAGVNAGLQLVLDAHLEEQFESGEHAETVPYYASSYENGFRYYVHSLGTIPYLASEGISVSPSSRVYTAIASNRYILLPHKQWGNCSNDWPPGYSTQLPYSTANCEHLCKAKFFNDSCGCSPADLNLDRAFNICTPYQTYQCIDRHVRKQINGTDYFQMPDCRECKVECNSLVYHAYNSYGQGFNSAALRFFHSKNSSWTPAHVKANFMTINVFFRDMSHTEYRQVQATSLTEILSDMGGNMGLFLGMSVFSFAELVLFLSKCSWIVVSKKRRNYMYKKKVSEEEAQKNIEEAVTNMKNMKSRKANGSMRALKAKILALAQNRNFGGSTVSPTSDDVITNQRSKYVDQTKLGRSQTISEAEASKYYRNGSQDSTASMIEFSINLSDLRNQLELGHFPPNVQSSLKNILAENSKNERQRSHSTAGPSTVFFVENED</sequence>